<feature type="transmembrane region" description="Helical" evidence="1">
    <location>
        <begin position="150"/>
        <end position="170"/>
    </location>
</feature>
<dbReference type="RefSeq" id="WP_338606093.1">
    <property type="nucleotide sequence ID" value="NZ_AP028679.1"/>
</dbReference>
<name>A0AAU9EBA4_9BACT</name>
<feature type="transmembrane region" description="Helical" evidence="1">
    <location>
        <begin position="31"/>
        <end position="51"/>
    </location>
</feature>
<evidence type="ECO:0000256" key="1">
    <source>
        <dbReference type="SAM" id="Phobius"/>
    </source>
</evidence>
<keyword evidence="1" id="KW-0812">Transmembrane</keyword>
<keyword evidence="3" id="KW-1185">Reference proteome</keyword>
<gene>
    <name evidence="2" type="ORF">FAK_14440</name>
</gene>
<evidence type="ECO:0008006" key="4">
    <source>
        <dbReference type="Google" id="ProtNLM"/>
    </source>
</evidence>
<keyword evidence="1" id="KW-1133">Transmembrane helix</keyword>
<organism evidence="2 3">
    <name type="scientific">Desulfoferula mesophila</name>
    <dbReference type="NCBI Taxonomy" id="3058419"/>
    <lineage>
        <taxon>Bacteria</taxon>
        <taxon>Pseudomonadati</taxon>
        <taxon>Thermodesulfobacteriota</taxon>
        <taxon>Desulfarculia</taxon>
        <taxon>Desulfarculales</taxon>
        <taxon>Desulfarculaceae</taxon>
        <taxon>Desulfoferula</taxon>
    </lineage>
</organism>
<dbReference type="AlphaFoldDB" id="A0AAU9EBA4"/>
<proteinExistence type="predicted"/>
<feature type="transmembrane region" description="Helical" evidence="1">
    <location>
        <begin position="86"/>
        <end position="105"/>
    </location>
</feature>
<dbReference type="EMBL" id="AP028679">
    <property type="protein sequence ID" value="BEQ14378.1"/>
    <property type="molecule type" value="Genomic_DNA"/>
</dbReference>
<protein>
    <recommendedName>
        <fullName evidence="4">Metal-dependent hydrolase</fullName>
    </recommendedName>
</protein>
<dbReference type="KEGG" id="dmp:FAK_14440"/>
<evidence type="ECO:0000313" key="3">
    <source>
        <dbReference type="Proteomes" id="UP001366166"/>
    </source>
</evidence>
<keyword evidence="1" id="KW-0472">Membrane</keyword>
<feature type="transmembrane region" description="Helical" evidence="1">
    <location>
        <begin position="57"/>
        <end position="79"/>
    </location>
</feature>
<dbReference type="InterPro" id="IPR007404">
    <property type="entry name" value="YdjM-like"/>
</dbReference>
<dbReference type="Pfam" id="PF04307">
    <property type="entry name" value="YdjM"/>
    <property type="match status" value="1"/>
</dbReference>
<reference evidence="3" key="1">
    <citation type="journal article" date="2023" name="Arch. Microbiol.">
        <title>Desulfoferula mesophilus gen. nov. sp. nov., a mesophilic sulfate-reducing bacterium isolated from a brackish lake sediment.</title>
        <authorList>
            <person name="Watanabe T."/>
            <person name="Yabe T."/>
            <person name="Tsuji J.M."/>
            <person name="Fukui M."/>
        </authorList>
    </citation>
    <scope>NUCLEOTIDE SEQUENCE [LARGE SCALE GENOMIC DNA]</scope>
    <source>
        <strain evidence="3">12FAK</strain>
    </source>
</reference>
<sequence>MPTPLGHALAGMAAGTAASGGRTILGPVKDLVFFAGFGVLADVDFLPGLILGDGTGWHRGVSHSIVAAVAAGLLAWLWFRRRPGGGWLALGALAAYASHILLDYLNVDTRPPFGIPLLWPFSQEYMLAHHAIFPDVKRHALTWAIVRHDLMTVAWETLLLGPPMLAALLWRKIKRRQSEGRN</sequence>
<dbReference type="Proteomes" id="UP001366166">
    <property type="component" value="Chromosome"/>
</dbReference>
<accession>A0AAU9EBA4</accession>
<evidence type="ECO:0000313" key="2">
    <source>
        <dbReference type="EMBL" id="BEQ14378.1"/>
    </source>
</evidence>